<dbReference type="GO" id="GO:0008419">
    <property type="term" value="F:RNA lariat debranching enzyme activity"/>
    <property type="evidence" value="ECO:0007669"/>
    <property type="project" value="TreeGrafter"/>
</dbReference>
<dbReference type="Pfam" id="PF05011">
    <property type="entry name" value="DBR1"/>
    <property type="match status" value="1"/>
</dbReference>
<protein>
    <recommendedName>
        <fullName evidence="2">Lariat debranching enzyme C-terminal domain-containing protein</fullName>
    </recommendedName>
</protein>
<evidence type="ECO:0000313" key="3">
    <source>
        <dbReference type="EMBL" id="TYI20922.1"/>
    </source>
</evidence>
<dbReference type="SMART" id="SM01124">
    <property type="entry name" value="DBR1"/>
    <property type="match status" value="1"/>
</dbReference>
<feature type="region of interest" description="Disordered" evidence="1">
    <location>
        <begin position="352"/>
        <end position="391"/>
    </location>
</feature>
<keyword evidence="4" id="KW-1185">Reference proteome</keyword>
<name>A0A5D2PY71_GOSTO</name>
<dbReference type="GO" id="GO:0000398">
    <property type="term" value="P:mRNA splicing, via spliceosome"/>
    <property type="evidence" value="ECO:0007669"/>
    <property type="project" value="TreeGrafter"/>
</dbReference>
<dbReference type="GO" id="GO:0005634">
    <property type="term" value="C:nucleus"/>
    <property type="evidence" value="ECO:0007669"/>
    <property type="project" value="TreeGrafter"/>
</dbReference>
<evidence type="ECO:0000313" key="4">
    <source>
        <dbReference type="Proteomes" id="UP000322667"/>
    </source>
</evidence>
<dbReference type="InterPro" id="IPR029052">
    <property type="entry name" value="Metallo-depent_PP-like"/>
</dbReference>
<reference evidence="3 4" key="1">
    <citation type="submission" date="2019-07" db="EMBL/GenBank/DDBJ databases">
        <title>WGS assembly of Gossypium tomentosum.</title>
        <authorList>
            <person name="Chen Z.J."/>
            <person name="Sreedasyam A."/>
            <person name="Ando A."/>
            <person name="Song Q."/>
            <person name="De L."/>
            <person name="Hulse-Kemp A."/>
            <person name="Ding M."/>
            <person name="Ye W."/>
            <person name="Kirkbride R."/>
            <person name="Jenkins J."/>
            <person name="Plott C."/>
            <person name="Lovell J."/>
            <person name="Lin Y.-M."/>
            <person name="Vaughn R."/>
            <person name="Liu B."/>
            <person name="Li W."/>
            <person name="Simpson S."/>
            <person name="Scheffler B."/>
            <person name="Saski C."/>
            <person name="Grover C."/>
            <person name="Hu G."/>
            <person name="Conover J."/>
            <person name="Carlson J."/>
            <person name="Shu S."/>
            <person name="Boston L."/>
            <person name="Williams M."/>
            <person name="Peterson D."/>
            <person name="Mcgee K."/>
            <person name="Jones D."/>
            <person name="Wendel J."/>
            <person name="Stelly D."/>
            <person name="Grimwood J."/>
            <person name="Schmutz J."/>
        </authorList>
    </citation>
    <scope>NUCLEOTIDE SEQUENCE [LARGE SCALE GENOMIC DNA]</scope>
    <source>
        <strain evidence="3">7179.01</strain>
    </source>
</reference>
<accession>A0A5D2PY71</accession>
<evidence type="ECO:0000259" key="2">
    <source>
        <dbReference type="SMART" id="SM01124"/>
    </source>
</evidence>
<evidence type="ECO:0000256" key="1">
    <source>
        <dbReference type="SAM" id="MobiDB-lite"/>
    </source>
</evidence>
<dbReference type="PANTHER" id="PTHR12849:SF0">
    <property type="entry name" value="LARIAT DEBRANCHING ENZYME"/>
    <property type="match status" value="1"/>
</dbReference>
<dbReference type="Pfam" id="PF00149">
    <property type="entry name" value="Metallophos"/>
    <property type="match status" value="1"/>
</dbReference>
<dbReference type="SUPFAM" id="SSF56300">
    <property type="entry name" value="Metallo-dependent phosphatases"/>
    <property type="match status" value="1"/>
</dbReference>
<dbReference type="Proteomes" id="UP000322667">
    <property type="component" value="Chromosome A07"/>
</dbReference>
<feature type="compositionally biased region" description="Acidic residues" evidence="1">
    <location>
        <begin position="366"/>
        <end position="382"/>
    </location>
</feature>
<feature type="domain" description="Lariat debranching enzyme C-terminal" evidence="2">
    <location>
        <begin position="206"/>
        <end position="348"/>
    </location>
</feature>
<dbReference type="PANTHER" id="PTHR12849">
    <property type="entry name" value="RNA LARIAT DEBRANCHING ENZYME"/>
    <property type="match status" value="1"/>
</dbReference>
<dbReference type="EMBL" id="CM017616">
    <property type="protein sequence ID" value="TYI20922.1"/>
    <property type="molecule type" value="Genomic_DNA"/>
</dbReference>
<proteinExistence type="predicted"/>
<dbReference type="InterPro" id="IPR004843">
    <property type="entry name" value="Calcineurin-like_PHP"/>
</dbReference>
<dbReference type="InterPro" id="IPR007708">
    <property type="entry name" value="DBR1_C"/>
</dbReference>
<organism evidence="3 4">
    <name type="scientific">Gossypium tomentosum</name>
    <name type="common">Hawaiian cotton</name>
    <name type="synonym">Gossypium sandvicense</name>
    <dbReference type="NCBI Taxonomy" id="34277"/>
    <lineage>
        <taxon>Eukaryota</taxon>
        <taxon>Viridiplantae</taxon>
        <taxon>Streptophyta</taxon>
        <taxon>Embryophyta</taxon>
        <taxon>Tracheophyta</taxon>
        <taxon>Spermatophyta</taxon>
        <taxon>Magnoliopsida</taxon>
        <taxon>eudicotyledons</taxon>
        <taxon>Gunneridae</taxon>
        <taxon>Pentapetalae</taxon>
        <taxon>rosids</taxon>
        <taxon>malvids</taxon>
        <taxon>Malvales</taxon>
        <taxon>Malvaceae</taxon>
        <taxon>Malvoideae</taxon>
        <taxon>Gossypium</taxon>
    </lineage>
</organism>
<sequence>MKIAVEGCMHGDLDKVYDTIKYIENTRNIKIDLLLCYGDFQAVRNGKDMYSLNVAPKYREMKSFWKYCSGQEVAPVPTIFIGGNNEASNYLWELPPYNDNTIRSVYHVREYDVHKLMHLEKLIDIFLSHDWPLSITDYGNWQQLVCCKKTFQRMKMFISSVFSFLVDHSWLLQGTLGSKPAAQLLKKLRPSYWFSAYLHCKFTALVEHEEGGRVTKFLALDKCLPGRKTYEVQYDEEWLAITRKLNCVFPLTFRRGDVGRTKLDMQDCRQWVKSRMEDRGAKPCEFSQTAPPHKPFDSYFFCISINAQLIVVSECVLFYLDLQLEYSCSPRNPQIVSFLELLDLPYVLDNASGSRDTPSLPQKDDYSEDIPNEDEDDLEDDAERNNENRSS</sequence>
<dbReference type="AlphaFoldDB" id="A0A5D2PY71"/>
<gene>
    <name evidence="3" type="ORF">ES332_A07G271100v1</name>
</gene>